<dbReference type="InterPro" id="IPR005495">
    <property type="entry name" value="LptG/LptF_permease"/>
</dbReference>
<dbReference type="Pfam" id="PF03739">
    <property type="entry name" value="LptF_LptG"/>
    <property type="match status" value="1"/>
</dbReference>
<dbReference type="PANTHER" id="PTHR33529">
    <property type="entry name" value="SLR0882 PROTEIN-RELATED"/>
    <property type="match status" value="1"/>
</dbReference>
<gene>
    <name evidence="7" type="ORF">NCTC12858_01458</name>
</gene>
<organism evidence="7 8">
    <name type="scientific">Porphyromonas crevioricanis</name>
    <dbReference type="NCBI Taxonomy" id="393921"/>
    <lineage>
        <taxon>Bacteria</taxon>
        <taxon>Pseudomonadati</taxon>
        <taxon>Bacteroidota</taxon>
        <taxon>Bacteroidia</taxon>
        <taxon>Bacteroidales</taxon>
        <taxon>Porphyromonadaceae</taxon>
        <taxon>Porphyromonas</taxon>
    </lineage>
</organism>
<dbReference type="PANTHER" id="PTHR33529:SF6">
    <property type="entry name" value="YJGP_YJGQ FAMILY PERMEASE"/>
    <property type="match status" value="1"/>
</dbReference>
<feature type="transmembrane region" description="Helical" evidence="6">
    <location>
        <begin position="64"/>
        <end position="89"/>
    </location>
</feature>
<evidence type="ECO:0000256" key="2">
    <source>
        <dbReference type="ARBA" id="ARBA00022475"/>
    </source>
</evidence>
<reference evidence="7 8" key="1">
    <citation type="submission" date="2018-06" db="EMBL/GenBank/DDBJ databases">
        <authorList>
            <consortium name="Pathogen Informatics"/>
            <person name="Doyle S."/>
        </authorList>
    </citation>
    <scope>NUCLEOTIDE SEQUENCE [LARGE SCALE GENOMIC DNA]</scope>
    <source>
        <strain evidence="7 8">NCTC12858</strain>
    </source>
</reference>
<comment type="subcellular location">
    <subcellularLocation>
        <location evidence="1">Cell membrane</location>
        <topology evidence="1">Multi-pass membrane protein</topology>
    </subcellularLocation>
</comment>
<evidence type="ECO:0000256" key="3">
    <source>
        <dbReference type="ARBA" id="ARBA00022692"/>
    </source>
</evidence>
<name>A0A2X4PMJ5_9PORP</name>
<evidence type="ECO:0000256" key="4">
    <source>
        <dbReference type="ARBA" id="ARBA00022989"/>
    </source>
</evidence>
<evidence type="ECO:0000256" key="1">
    <source>
        <dbReference type="ARBA" id="ARBA00004651"/>
    </source>
</evidence>
<dbReference type="GO" id="GO:0043190">
    <property type="term" value="C:ATP-binding cassette (ABC) transporter complex"/>
    <property type="evidence" value="ECO:0007669"/>
    <property type="project" value="TreeGrafter"/>
</dbReference>
<keyword evidence="4 6" id="KW-1133">Transmembrane helix</keyword>
<feature type="transmembrane region" description="Helical" evidence="6">
    <location>
        <begin position="20"/>
        <end position="44"/>
    </location>
</feature>
<sequence length="654" mass="75031">MYYRPAMRLLPVKRLHWYMLRTFVPLLVMTFGICWFVVLMQFLWKYVDDMAGKGLSLDILGQMLFYSAMQLVPMALPLGILLASLMTFGNLGERLELLAMKSAGVPLHRIMLPLFFAVCACAIGLLLFQNNQIAKAQVKLYTIIYSARNATPELEIPEGIFYNGIKGYNVYVTSKNRKSHMLYDMMIYDHSQGFETARIIRADSGKLTMDESKTFLTLNLFSGRSFQTLRRQSFADQPEAVPSFDERFSKKEIVIPFDTNFKMEDEEGMRGTYVGKNLVELQGIADSALYAIDSIRIAITPGLEKDLAKSRFSPSSLLSPTQKSPEAVAERNNIWKKAEQEPLDMDSLWATSSPYTMLSALREANDRISMVRNDIAYATSDLQQELWVYRVHKMEWFSRFAFPAACIVFFFIGAPLGAIIRKGGLGTPIVASVLLFLIYYMLDTFGRKMVNSGEWAVWQGKWLSTAVLLPLGIFLTYKASRDSSTLNIDTYVLFIKRLLNPRRIRKIEYKDVIIIEADIHQAHKQINGIRTQIAQTVASHVMSCAWPLIWIYGSEQRQLVQLHTQLEQMIDYLRDCPKRLVQVKLMDIPLLPKRISKWIPQSRIAAYMLMLLLPLSLPLTVYLAVRRIHIHRDIRQLAPVLDELDKLLDTDYEE</sequence>
<keyword evidence="2" id="KW-1003">Cell membrane</keyword>
<keyword evidence="3 6" id="KW-0812">Transmembrane</keyword>
<evidence type="ECO:0000256" key="5">
    <source>
        <dbReference type="ARBA" id="ARBA00023136"/>
    </source>
</evidence>
<feature type="transmembrane region" description="Helical" evidence="6">
    <location>
        <begin position="604"/>
        <end position="625"/>
    </location>
</feature>
<feature type="transmembrane region" description="Helical" evidence="6">
    <location>
        <begin position="425"/>
        <end position="442"/>
    </location>
</feature>
<dbReference type="EMBL" id="LS483447">
    <property type="protein sequence ID" value="SQH73595.1"/>
    <property type="molecule type" value="Genomic_DNA"/>
</dbReference>
<feature type="transmembrane region" description="Helical" evidence="6">
    <location>
        <begin position="400"/>
        <end position="418"/>
    </location>
</feature>
<feature type="transmembrane region" description="Helical" evidence="6">
    <location>
        <begin position="462"/>
        <end position="479"/>
    </location>
</feature>
<dbReference type="Proteomes" id="UP000249300">
    <property type="component" value="Chromosome 1"/>
</dbReference>
<evidence type="ECO:0000313" key="8">
    <source>
        <dbReference type="Proteomes" id="UP000249300"/>
    </source>
</evidence>
<proteinExistence type="predicted"/>
<evidence type="ECO:0000256" key="6">
    <source>
        <dbReference type="SAM" id="Phobius"/>
    </source>
</evidence>
<keyword evidence="8" id="KW-1185">Reference proteome</keyword>
<evidence type="ECO:0000313" key="7">
    <source>
        <dbReference type="EMBL" id="SQH73595.1"/>
    </source>
</evidence>
<protein>
    <submittedName>
        <fullName evidence="7">Predicted permeases</fullName>
    </submittedName>
</protein>
<dbReference type="GO" id="GO:0015920">
    <property type="term" value="P:lipopolysaccharide transport"/>
    <property type="evidence" value="ECO:0007669"/>
    <property type="project" value="TreeGrafter"/>
</dbReference>
<keyword evidence="5 6" id="KW-0472">Membrane</keyword>
<dbReference type="AlphaFoldDB" id="A0A2X4PMJ5"/>
<dbReference type="KEGG" id="pcre:NCTC12858_01458"/>
<accession>A0A2X4PMJ5</accession>
<feature type="transmembrane region" description="Helical" evidence="6">
    <location>
        <begin position="110"/>
        <end position="128"/>
    </location>
</feature>